<accession>A0A839V0X8</accession>
<evidence type="ECO:0000313" key="4">
    <source>
        <dbReference type="Proteomes" id="UP000557688"/>
    </source>
</evidence>
<dbReference type="Proteomes" id="UP000557688">
    <property type="component" value="Unassembled WGS sequence"/>
</dbReference>
<evidence type="ECO:0000256" key="1">
    <source>
        <dbReference type="SAM" id="MobiDB-lite"/>
    </source>
</evidence>
<protein>
    <recommendedName>
        <fullName evidence="5">Secreted protein</fullName>
    </recommendedName>
</protein>
<reference evidence="3 4" key="1">
    <citation type="submission" date="2020-08" db="EMBL/GenBank/DDBJ databases">
        <title>Genomic Encyclopedia of Type Strains, Phase III (KMG-III): the genomes of soil and plant-associated and newly described type strains.</title>
        <authorList>
            <person name="Whitman W."/>
        </authorList>
    </citation>
    <scope>NUCLEOTIDE SEQUENCE [LARGE SCALE GENOMIC DNA]</scope>
    <source>
        <strain evidence="3 4">CECT 8088</strain>
    </source>
</reference>
<evidence type="ECO:0000256" key="2">
    <source>
        <dbReference type="SAM" id="SignalP"/>
    </source>
</evidence>
<keyword evidence="4" id="KW-1185">Reference proteome</keyword>
<organism evidence="3 4">
    <name type="scientific">Endobacter medicaginis</name>
    <dbReference type="NCBI Taxonomy" id="1181271"/>
    <lineage>
        <taxon>Bacteria</taxon>
        <taxon>Pseudomonadati</taxon>
        <taxon>Pseudomonadota</taxon>
        <taxon>Alphaproteobacteria</taxon>
        <taxon>Acetobacterales</taxon>
        <taxon>Acetobacteraceae</taxon>
        <taxon>Endobacter</taxon>
    </lineage>
</organism>
<keyword evidence="2" id="KW-0732">Signal</keyword>
<sequence length="91" mass="9012">MRHHPTCHALAAAGLLAALGLPVAAGAQTTAAADSTPPAVTPKAHHKVHHHKSTVAANPNGTGVANGRTGGQPMADEALPAQPQAEPTPSQ</sequence>
<gene>
    <name evidence="3" type="ORF">FHR90_001017</name>
</gene>
<dbReference type="EMBL" id="JACHXV010000003">
    <property type="protein sequence ID" value="MBB3173199.1"/>
    <property type="molecule type" value="Genomic_DNA"/>
</dbReference>
<comment type="caution">
    <text evidence="3">The sequence shown here is derived from an EMBL/GenBank/DDBJ whole genome shotgun (WGS) entry which is preliminary data.</text>
</comment>
<evidence type="ECO:0008006" key="5">
    <source>
        <dbReference type="Google" id="ProtNLM"/>
    </source>
</evidence>
<feature type="chain" id="PRO_5032861398" description="Secreted protein" evidence="2">
    <location>
        <begin position="28"/>
        <end position="91"/>
    </location>
</feature>
<feature type="signal peptide" evidence="2">
    <location>
        <begin position="1"/>
        <end position="27"/>
    </location>
</feature>
<dbReference type="RefSeq" id="WP_183274873.1">
    <property type="nucleotide sequence ID" value="NZ_JACHXV010000003.1"/>
</dbReference>
<feature type="region of interest" description="Disordered" evidence="1">
    <location>
        <begin position="26"/>
        <end position="91"/>
    </location>
</feature>
<feature type="compositionally biased region" description="Basic residues" evidence="1">
    <location>
        <begin position="43"/>
        <end position="53"/>
    </location>
</feature>
<proteinExistence type="predicted"/>
<evidence type="ECO:0000313" key="3">
    <source>
        <dbReference type="EMBL" id="MBB3173199.1"/>
    </source>
</evidence>
<name>A0A839V0X8_9PROT</name>
<dbReference type="AlphaFoldDB" id="A0A839V0X8"/>